<dbReference type="InterPro" id="IPR016084">
    <property type="entry name" value="Haem_Oase-like_multi-hlx"/>
</dbReference>
<name>A0ABT6SXS1_9ACTN</name>
<dbReference type="PANTHER" id="PTHR40279">
    <property type="entry name" value="PQQC-LIKE PROTEIN"/>
    <property type="match status" value="1"/>
</dbReference>
<keyword evidence="1" id="KW-0560">Oxidoreductase</keyword>
<evidence type="ECO:0000313" key="3">
    <source>
        <dbReference type="Proteomes" id="UP001237105"/>
    </source>
</evidence>
<accession>A0ABT6SXS1</accession>
<dbReference type="EMBL" id="JASCIS010000016">
    <property type="protein sequence ID" value="MDI3420389.1"/>
    <property type="molecule type" value="Genomic_DNA"/>
</dbReference>
<dbReference type="InterPro" id="IPR039068">
    <property type="entry name" value="PqqC-like"/>
</dbReference>
<dbReference type="Proteomes" id="UP001237105">
    <property type="component" value="Unassembled WGS sequence"/>
</dbReference>
<evidence type="ECO:0000256" key="1">
    <source>
        <dbReference type="ARBA" id="ARBA00023002"/>
    </source>
</evidence>
<gene>
    <name evidence="2" type="ORF">QIT00_17800</name>
</gene>
<reference evidence="2 3" key="1">
    <citation type="submission" date="2023-05" db="EMBL/GenBank/DDBJ databases">
        <title>Draft genome sequence of Streptomyces sp. B-S-A12 isolated from a cave soil in Thailand.</title>
        <authorList>
            <person name="Chamroensaksri N."/>
            <person name="Muangham S."/>
        </authorList>
    </citation>
    <scope>NUCLEOTIDE SEQUENCE [LARGE SCALE GENOMIC DNA]</scope>
    <source>
        <strain evidence="2 3">B-S-A12</strain>
    </source>
</reference>
<proteinExistence type="predicted"/>
<evidence type="ECO:0000313" key="2">
    <source>
        <dbReference type="EMBL" id="MDI3420389.1"/>
    </source>
</evidence>
<dbReference type="PANTHER" id="PTHR40279:SF3">
    <property type="entry name" value="4-AMINOBENZOATE SYNTHASE"/>
    <property type="match status" value="1"/>
</dbReference>
<dbReference type="RefSeq" id="WP_282536269.1">
    <property type="nucleotide sequence ID" value="NZ_JASCIS010000016.1"/>
</dbReference>
<organism evidence="2 3">
    <name type="scientific">Streptomyces luteolus</name>
    <dbReference type="NCBI Taxonomy" id="3043615"/>
    <lineage>
        <taxon>Bacteria</taxon>
        <taxon>Bacillati</taxon>
        <taxon>Actinomycetota</taxon>
        <taxon>Actinomycetes</taxon>
        <taxon>Kitasatosporales</taxon>
        <taxon>Streptomycetaceae</taxon>
        <taxon>Streptomyces</taxon>
    </lineage>
</organism>
<sequence length="348" mass="38680">METGAEVSGQAGLAPYPVVEEVSSLLNRPADEIDASVSLGERADFSTRVSELNAKSAAGDPAAFYGQQLLLSRIYGLVTQLPEGPTAEGSIVVQEVLRQLEQATIAAEDGMLESGILDAAPAEPTAFLSWLKKLAKEHRVYKHPYYREFIRDQATADDLRHYVIQESVVDGRFDDLLAMMQVGTSGAAKMEIAENFWDEMGNGDPSQVHTHLFNQIYEVFDISPDELERSLTANALLSGNLAVLLCRYRNLYAEAVGFLGMTEWLAPDRFVQVVHAWDRLGLPDIGIVYHKLHITVDSRHAAGWFHNVVVPAAESERMRRAIARGTLWRLNSSARYLDERMPELASHR</sequence>
<dbReference type="SUPFAM" id="SSF48613">
    <property type="entry name" value="Heme oxygenase-like"/>
    <property type="match status" value="1"/>
</dbReference>
<dbReference type="Gene3D" id="1.20.910.10">
    <property type="entry name" value="Heme oxygenase-like"/>
    <property type="match status" value="1"/>
</dbReference>
<protein>
    <submittedName>
        <fullName evidence="2">Iron-containing redox enzyme family protein</fullName>
    </submittedName>
</protein>
<dbReference type="SMART" id="SM01236">
    <property type="entry name" value="Haem_oxygenase_2"/>
    <property type="match status" value="1"/>
</dbReference>
<dbReference type="Pfam" id="PF14518">
    <property type="entry name" value="Haem_oxygenas_2"/>
    <property type="match status" value="1"/>
</dbReference>
<comment type="caution">
    <text evidence="2">The sequence shown here is derived from an EMBL/GenBank/DDBJ whole genome shotgun (WGS) entry which is preliminary data.</text>
</comment>
<keyword evidence="3" id="KW-1185">Reference proteome</keyword>